<reference evidence="10 11" key="1">
    <citation type="journal article" date="2020" name="IScience">
        <title>Genome Sequencing of the Endangered Kingdonia uniflora (Circaeasteraceae, Ranunculales) Reveals Potential Mechanisms of Evolutionary Specialization.</title>
        <authorList>
            <person name="Sun Y."/>
            <person name="Deng T."/>
            <person name="Zhang A."/>
            <person name="Moore M.J."/>
            <person name="Landis J.B."/>
            <person name="Lin N."/>
            <person name="Zhang H."/>
            <person name="Zhang X."/>
            <person name="Huang J."/>
            <person name="Zhang X."/>
            <person name="Sun H."/>
            <person name="Wang H."/>
        </authorList>
    </citation>
    <scope>NUCLEOTIDE SEQUENCE [LARGE SCALE GENOMIC DNA]</scope>
    <source>
        <strain evidence="10">TB1705</strain>
        <tissue evidence="10">Leaf</tissue>
    </source>
</reference>
<dbReference type="InterPro" id="IPR016169">
    <property type="entry name" value="FAD-bd_PCMH_sub2"/>
</dbReference>
<evidence type="ECO:0000256" key="1">
    <source>
        <dbReference type="ARBA" id="ARBA00001974"/>
    </source>
</evidence>
<dbReference type="Pfam" id="PF08031">
    <property type="entry name" value="BBE"/>
    <property type="match status" value="1"/>
</dbReference>
<evidence type="ECO:0000256" key="4">
    <source>
        <dbReference type="ARBA" id="ARBA00022729"/>
    </source>
</evidence>
<dbReference type="FunFam" id="3.30.43.10:FF:000004">
    <property type="entry name" value="Berberine bridge enzyme-like 15"/>
    <property type="match status" value="1"/>
</dbReference>
<keyword evidence="11" id="KW-1185">Reference proteome</keyword>
<keyword evidence="3" id="KW-0285">Flavoprotein</keyword>
<dbReference type="GO" id="GO:0071949">
    <property type="term" value="F:FAD binding"/>
    <property type="evidence" value="ECO:0007669"/>
    <property type="project" value="InterPro"/>
</dbReference>
<dbReference type="Gene3D" id="3.30.465.10">
    <property type="match status" value="1"/>
</dbReference>
<comment type="caution">
    <text evidence="10">The sequence shown here is derived from an EMBL/GenBank/DDBJ whole genome shotgun (WGS) entry which is preliminary data.</text>
</comment>
<evidence type="ECO:0000256" key="7">
    <source>
        <dbReference type="ARBA" id="ARBA00023180"/>
    </source>
</evidence>
<keyword evidence="4 8" id="KW-0732">Signal</keyword>
<keyword evidence="5" id="KW-0274">FAD</keyword>
<dbReference type="InterPro" id="IPR006094">
    <property type="entry name" value="Oxid_FAD_bind_N"/>
</dbReference>
<keyword evidence="6" id="KW-1015">Disulfide bond</keyword>
<dbReference type="PROSITE" id="PS51387">
    <property type="entry name" value="FAD_PCMH"/>
    <property type="match status" value="1"/>
</dbReference>
<comment type="similarity">
    <text evidence="2">Belongs to the oxygen-dependent FAD-linked oxidoreductase family.</text>
</comment>
<name>A0A7J7LKR7_9MAGN</name>
<gene>
    <name evidence="10" type="ORF">GIB67_011089</name>
</gene>
<dbReference type="PANTHER" id="PTHR32448">
    <property type="entry name" value="OS08G0158400 PROTEIN"/>
    <property type="match status" value="1"/>
</dbReference>
<feature type="domain" description="FAD-binding PCMH-type" evidence="9">
    <location>
        <begin position="74"/>
        <end position="248"/>
    </location>
</feature>
<dbReference type="AlphaFoldDB" id="A0A7J7LKR7"/>
<dbReference type="InterPro" id="IPR016166">
    <property type="entry name" value="FAD-bd_PCMH"/>
</dbReference>
<dbReference type="SUPFAM" id="SSF56176">
    <property type="entry name" value="FAD-binding/transporter-associated domain-like"/>
    <property type="match status" value="1"/>
</dbReference>
<protein>
    <recommendedName>
        <fullName evidence="9">FAD-binding PCMH-type domain-containing protein</fullName>
    </recommendedName>
</protein>
<keyword evidence="7" id="KW-0325">Glycoprotein</keyword>
<evidence type="ECO:0000256" key="3">
    <source>
        <dbReference type="ARBA" id="ARBA00022630"/>
    </source>
</evidence>
<dbReference type="InterPro" id="IPR036318">
    <property type="entry name" value="FAD-bd_PCMH-like_sf"/>
</dbReference>
<feature type="signal peptide" evidence="8">
    <location>
        <begin position="1"/>
        <end position="27"/>
    </location>
</feature>
<organism evidence="10 11">
    <name type="scientific">Kingdonia uniflora</name>
    <dbReference type="NCBI Taxonomy" id="39325"/>
    <lineage>
        <taxon>Eukaryota</taxon>
        <taxon>Viridiplantae</taxon>
        <taxon>Streptophyta</taxon>
        <taxon>Embryophyta</taxon>
        <taxon>Tracheophyta</taxon>
        <taxon>Spermatophyta</taxon>
        <taxon>Magnoliopsida</taxon>
        <taxon>Ranunculales</taxon>
        <taxon>Circaeasteraceae</taxon>
        <taxon>Kingdonia</taxon>
    </lineage>
</organism>
<sequence>MRFPAFVALVLLHFPLVFLLATSTSISENFLECLSHTSNNSIPITDVLYTPNDSSYSSILKSSIQNRRFLSSTSTPKPQYIITPLNESHIQAAVICSKKHGLQIRVRSGGHDYEGLSYTSDTQFVIIDLFNLRQVSIDVKDETAWVQAGATVGEVYYRIAEKSSTLGFPAGTCPTVGVGGHFSGGGIGTLMRKYGTSADNIEDAYLIDVNGTLLNRESMGEDLFWAIRGGGGASFGVIFSWKIKLVQVPSTVTVFTVSKTLGQGATDVLAKWQLVADKLDRRLFIRAFIQTVNGTAANNKTIQVSFQSLFLGTISELLPLMKTSFFQLGVAAKDCTETSWIKSAMYNNNFPANSPTAVLLNKSLPSKKFFKAKSDFVREPIKDFHLKKIWKLLLQEDQTPIMIWEPLGGRMSEISESATPFPHRLGNLYNIQYFMPWQEEGYNAATKHVRSVQRLYNYMSPYVSCSPRAAYVNYKDLDLGQNEGLSTSYSKARIWGEMYFKNNFARLAMVKRKIDPGNFLRNKQSIPPLLV</sequence>
<proteinExistence type="inferred from homology"/>
<dbReference type="Proteomes" id="UP000541444">
    <property type="component" value="Unassembled WGS sequence"/>
</dbReference>
<evidence type="ECO:0000256" key="6">
    <source>
        <dbReference type="ARBA" id="ARBA00023157"/>
    </source>
</evidence>
<dbReference type="Gene3D" id="3.30.43.10">
    <property type="entry name" value="Uridine Diphospho-n-acetylenolpyruvylglucosamine Reductase, domain 2"/>
    <property type="match status" value="1"/>
</dbReference>
<dbReference type="Pfam" id="PF01565">
    <property type="entry name" value="FAD_binding_4"/>
    <property type="match status" value="1"/>
</dbReference>
<dbReference type="Gene3D" id="3.40.462.20">
    <property type="match status" value="1"/>
</dbReference>
<dbReference type="InterPro" id="IPR016167">
    <property type="entry name" value="FAD-bd_PCMH_sub1"/>
</dbReference>
<evidence type="ECO:0000259" key="9">
    <source>
        <dbReference type="PROSITE" id="PS51387"/>
    </source>
</evidence>
<dbReference type="GO" id="GO:0016491">
    <property type="term" value="F:oxidoreductase activity"/>
    <property type="evidence" value="ECO:0007669"/>
    <property type="project" value="InterPro"/>
</dbReference>
<accession>A0A7J7LKR7</accession>
<evidence type="ECO:0000256" key="8">
    <source>
        <dbReference type="SAM" id="SignalP"/>
    </source>
</evidence>
<evidence type="ECO:0000313" key="11">
    <source>
        <dbReference type="Proteomes" id="UP000541444"/>
    </source>
</evidence>
<evidence type="ECO:0000256" key="5">
    <source>
        <dbReference type="ARBA" id="ARBA00022827"/>
    </source>
</evidence>
<evidence type="ECO:0000256" key="2">
    <source>
        <dbReference type="ARBA" id="ARBA00005466"/>
    </source>
</evidence>
<dbReference type="OrthoDB" id="407275at2759"/>
<dbReference type="EMBL" id="JACGCM010002220">
    <property type="protein sequence ID" value="KAF6143130.1"/>
    <property type="molecule type" value="Genomic_DNA"/>
</dbReference>
<feature type="chain" id="PRO_5029814553" description="FAD-binding PCMH-type domain-containing protein" evidence="8">
    <location>
        <begin position="28"/>
        <end position="531"/>
    </location>
</feature>
<comment type="cofactor">
    <cofactor evidence="1">
        <name>FAD</name>
        <dbReference type="ChEBI" id="CHEBI:57692"/>
    </cofactor>
</comment>
<dbReference type="InterPro" id="IPR012951">
    <property type="entry name" value="BBE"/>
</dbReference>
<evidence type="ECO:0000313" key="10">
    <source>
        <dbReference type="EMBL" id="KAF6143130.1"/>
    </source>
</evidence>